<gene>
    <name evidence="7" type="ORF">OESDEN_03546</name>
</gene>
<organism evidence="7 8">
    <name type="scientific">Oesophagostomum dentatum</name>
    <name type="common">Nodular worm</name>
    <dbReference type="NCBI Taxonomy" id="61180"/>
    <lineage>
        <taxon>Eukaryota</taxon>
        <taxon>Metazoa</taxon>
        <taxon>Ecdysozoa</taxon>
        <taxon>Nematoda</taxon>
        <taxon>Chromadorea</taxon>
        <taxon>Rhabditida</taxon>
        <taxon>Rhabditina</taxon>
        <taxon>Rhabditomorpha</taxon>
        <taxon>Strongyloidea</taxon>
        <taxon>Strongylidae</taxon>
        <taxon>Oesophagostomum</taxon>
    </lineage>
</organism>
<evidence type="ECO:0000256" key="5">
    <source>
        <dbReference type="ARBA" id="ARBA00022729"/>
    </source>
</evidence>
<dbReference type="GO" id="GO:0015020">
    <property type="term" value="F:glucuronosyltransferase activity"/>
    <property type="evidence" value="ECO:0007669"/>
    <property type="project" value="UniProtKB-EC"/>
</dbReference>
<name>A0A0B1TM51_OESDE</name>
<evidence type="ECO:0000256" key="6">
    <source>
        <dbReference type="ARBA" id="ARBA00047475"/>
    </source>
</evidence>
<evidence type="ECO:0000256" key="1">
    <source>
        <dbReference type="ARBA" id="ARBA00009995"/>
    </source>
</evidence>
<keyword evidence="4" id="KW-0808">Transferase</keyword>
<dbReference type="PANTHER" id="PTHR48043:SF23">
    <property type="entry name" value="UDP-GLUCURONOSYLTRANSFERASE"/>
    <property type="match status" value="1"/>
</dbReference>
<dbReference type="EC" id="2.4.1.17" evidence="2"/>
<dbReference type="Proteomes" id="UP000053660">
    <property type="component" value="Unassembled WGS sequence"/>
</dbReference>
<evidence type="ECO:0000313" key="7">
    <source>
        <dbReference type="EMBL" id="KHJ96490.1"/>
    </source>
</evidence>
<dbReference type="Pfam" id="PF00201">
    <property type="entry name" value="UDPGT"/>
    <property type="match status" value="1"/>
</dbReference>
<dbReference type="InterPro" id="IPR002213">
    <property type="entry name" value="UDP_glucos_trans"/>
</dbReference>
<accession>A0A0B1TM51</accession>
<dbReference type="InterPro" id="IPR050271">
    <property type="entry name" value="UDP-glycosyltransferase"/>
</dbReference>
<reference evidence="7 8" key="1">
    <citation type="submission" date="2014-03" db="EMBL/GenBank/DDBJ databases">
        <title>Draft genome of the hookworm Oesophagostomum dentatum.</title>
        <authorList>
            <person name="Mitreva M."/>
        </authorList>
    </citation>
    <scope>NUCLEOTIDE SEQUENCE [LARGE SCALE GENOMIC DNA]</scope>
    <source>
        <strain evidence="7 8">OD-Hann</strain>
    </source>
</reference>
<proteinExistence type="inferred from homology"/>
<keyword evidence="5" id="KW-0732">Signal</keyword>
<comment type="catalytic activity">
    <reaction evidence="6">
        <text>glucuronate acceptor + UDP-alpha-D-glucuronate = acceptor beta-D-glucuronoside + UDP + H(+)</text>
        <dbReference type="Rhea" id="RHEA:21032"/>
        <dbReference type="ChEBI" id="CHEBI:15378"/>
        <dbReference type="ChEBI" id="CHEBI:58052"/>
        <dbReference type="ChEBI" id="CHEBI:58223"/>
        <dbReference type="ChEBI" id="CHEBI:132367"/>
        <dbReference type="ChEBI" id="CHEBI:132368"/>
        <dbReference type="EC" id="2.4.1.17"/>
    </reaction>
</comment>
<keyword evidence="3" id="KW-0328">Glycosyltransferase</keyword>
<dbReference type="SUPFAM" id="SSF53756">
    <property type="entry name" value="UDP-Glycosyltransferase/glycogen phosphorylase"/>
    <property type="match status" value="1"/>
</dbReference>
<dbReference type="PANTHER" id="PTHR48043">
    <property type="entry name" value="EG:EG0003.4 PROTEIN-RELATED"/>
    <property type="match status" value="1"/>
</dbReference>
<protein>
    <recommendedName>
        <fullName evidence="2">glucuronosyltransferase</fullName>
        <ecNumber evidence="2">2.4.1.17</ecNumber>
    </recommendedName>
</protein>
<dbReference type="EMBL" id="KN549652">
    <property type="protein sequence ID" value="KHJ96490.1"/>
    <property type="molecule type" value="Genomic_DNA"/>
</dbReference>
<dbReference type="OrthoDB" id="5835829at2759"/>
<evidence type="ECO:0000256" key="3">
    <source>
        <dbReference type="ARBA" id="ARBA00022676"/>
    </source>
</evidence>
<keyword evidence="8" id="KW-1185">Reference proteome</keyword>
<evidence type="ECO:0000256" key="4">
    <source>
        <dbReference type="ARBA" id="ARBA00022679"/>
    </source>
</evidence>
<evidence type="ECO:0000256" key="2">
    <source>
        <dbReference type="ARBA" id="ARBA00012544"/>
    </source>
</evidence>
<sequence>MPIMDTDQSDKTGVKLTKNVIKVGIDPRVEEMMKKKGELFSKAWAMEPSFYRMMQMAGNMTMGFAYQCQKVFNDDVLMKRLEEEHFDVGIAEPMGTCGFGLFKLLNIRATMAAVSTVHMDTVSAAIGEPVPPCYVPGVMSTVGDRMNILEKLKNIVGQFLGALFFRGVFDKETLELLAETSYVFTNSNPYLDYPRPMLHKTVPIGGIAVSTEPGKNKLSAKWDAILSERNRTVLVSFGSQAKAIYMPHQYM</sequence>
<evidence type="ECO:0000313" key="8">
    <source>
        <dbReference type="Proteomes" id="UP000053660"/>
    </source>
</evidence>
<dbReference type="AlphaFoldDB" id="A0A0B1TM51"/>
<comment type="similarity">
    <text evidence="1">Belongs to the UDP-glycosyltransferase family.</text>
</comment>